<protein>
    <recommendedName>
        <fullName evidence="3">DUF4878 domain-containing protein</fullName>
    </recommendedName>
</protein>
<comment type="caution">
    <text evidence="1">The sequence shown here is derived from an EMBL/GenBank/DDBJ whole genome shotgun (WGS) entry which is preliminary data.</text>
</comment>
<evidence type="ECO:0000313" key="1">
    <source>
        <dbReference type="EMBL" id="MBL0004435.1"/>
    </source>
</evidence>
<dbReference type="Gene3D" id="3.10.450.50">
    <property type="match status" value="1"/>
</dbReference>
<dbReference type="InterPro" id="IPR032710">
    <property type="entry name" value="NTF2-like_dom_sf"/>
</dbReference>
<name>A0A9D7TAM3_9MICO</name>
<dbReference type="Proteomes" id="UP000886632">
    <property type="component" value="Unassembled WGS sequence"/>
</dbReference>
<evidence type="ECO:0000313" key="2">
    <source>
        <dbReference type="Proteomes" id="UP000886632"/>
    </source>
</evidence>
<reference evidence="1" key="1">
    <citation type="submission" date="2020-10" db="EMBL/GenBank/DDBJ databases">
        <title>Connecting structure to function with the recovery of over 1000 high-quality activated sludge metagenome-assembled genomes encoding full-length rRNA genes using long-read sequencing.</title>
        <authorList>
            <person name="Singleton C.M."/>
            <person name="Petriglieri F."/>
            <person name="Kristensen J.M."/>
            <person name="Kirkegaard R.H."/>
            <person name="Michaelsen T.Y."/>
            <person name="Andersen M.H."/>
            <person name="Karst S.M."/>
            <person name="Dueholm M.S."/>
            <person name="Nielsen P.H."/>
            <person name="Albertsen M."/>
        </authorList>
    </citation>
    <scope>NUCLEOTIDE SEQUENCE</scope>
    <source>
        <strain evidence="1">Ribe_18-Q3-R11-54_MAXAC.001</strain>
    </source>
</reference>
<dbReference type="EMBL" id="JADKGK010000020">
    <property type="protein sequence ID" value="MBL0004435.1"/>
    <property type="molecule type" value="Genomic_DNA"/>
</dbReference>
<gene>
    <name evidence="1" type="ORF">IPP00_10770</name>
</gene>
<dbReference type="SUPFAM" id="SSF54427">
    <property type="entry name" value="NTF2-like"/>
    <property type="match status" value="1"/>
</dbReference>
<dbReference type="PROSITE" id="PS51257">
    <property type="entry name" value="PROKAR_LIPOPROTEIN"/>
    <property type="match status" value="1"/>
</dbReference>
<sequence length="147" mass="14645">MGAKADVAATARAVALAVVVAVVVALAGLTACSSAPVGETPESTVAGFYRALGAKDSAAACALVAYDGKPLAGDDVLLCRSGFDTIITDVATPEELAALTSASVTGAAVDGDQATVTADQMTGVPAAYREDVNLVRVGGRWYIESPL</sequence>
<accession>A0A9D7TAM3</accession>
<proteinExistence type="predicted"/>
<evidence type="ECO:0008006" key="3">
    <source>
        <dbReference type="Google" id="ProtNLM"/>
    </source>
</evidence>
<organism evidence="1 2">
    <name type="scientific">Candidatus Phosphoribacter hodrii</name>
    <dbReference type="NCBI Taxonomy" id="2953743"/>
    <lineage>
        <taxon>Bacteria</taxon>
        <taxon>Bacillati</taxon>
        <taxon>Actinomycetota</taxon>
        <taxon>Actinomycetes</taxon>
        <taxon>Micrococcales</taxon>
        <taxon>Dermatophilaceae</taxon>
        <taxon>Candidatus Phosphoribacter</taxon>
    </lineage>
</organism>
<dbReference type="AlphaFoldDB" id="A0A9D7TAM3"/>